<dbReference type="GO" id="GO:0005886">
    <property type="term" value="C:plasma membrane"/>
    <property type="evidence" value="ECO:0007669"/>
    <property type="project" value="UniProtKB-SubCell"/>
</dbReference>
<keyword evidence="4 6" id="KW-1133">Transmembrane helix</keyword>
<protein>
    <submittedName>
        <fullName evidence="7">LysE family translocator</fullName>
    </submittedName>
</protein>
<evidence type="ECO:0000313" key="7">
    <source>
        <dbReference type="EMBL" id="MDA5401121.1"/>
    </source>
</evidence>
<dbReference type="RefSeq" id="WP_267992929.1">
    <property type="nucleotide sequence ID" value="NZ_JAPJZI010000001.1"/>
</dbReference>
<comment type="caution">
    <text evidence="7">The sequence shown here is derived from an EMBL/GenBank/DDBJ whole genome shotgun (WGS) entry which is preliminary data.</text>
</comment>
<dbReference type="EMBL" id="JAPJZI010000001">
    <property type="protein sequence ID" value="MDA5401121.1"/>
    <property type="molecule type" value="Genomic_DNA"/>
</dbReference>
<feature type="transmembrane region" description="Helical" evidence="6">
    <location>
        <begin position="44"/>
        <end position="69"/>
    </location>
</feature>
<dbReference type="PANTHER" id="PTHR30086">
    <property type="entry name" value="ARGININE EXPORTER PROTEIN ARGO"/>
    <property type="match status" value="1"/>
</dbReference>
<evidence type="ECO:0000313" key="8">
    <source>
        <dbReference type="Proteomes" id="UP001151234"/>
    </source>
</evidence>
<feature type="transmembrane region" description="Helical" evidence="6">
    <location>
        <begin position="75"/>
        <end position="92"/>
    </location>
</feature>
<feature type="transmembrane region" description="Helical" evidence="6">
    <location>
        <begin position="113"/>
        <end position="138"/>
    </location>
</feature>
<dbReference type="Pfam" id="PF01810">
    <property type="entry name" value="LysE"/>
    <property type="match status" value="1"/>
</dbReference>
<dbReference type="InterPro" id="IPR001123">
    <property type="entry name" value="LeuE-type"/>
</dbReference>
<name>A0A9X3UMK9_9HYPH</name>
<keyword evidence="5 6" id="KW-0472">Membrane</keyword>
<feature type="transmembrane region" description="Helical" evidence="6">
    <location>
        <begin position="191"/>
        <end position="209"/>
    </location>
</feature>
<feature type="transmembrane region" description="Helical" evidence="6">
    <location>
        <begin position="158"/>
        <end position="179"/>
    </location>
</feature>
<evidence type="ECO:0000256" key="2">
    <source>
        <dbReference type="ARBA" id="ARBA00022475"/>
    </source>
</evidence>
<dbReference type="PIRSF" id="PIRSF006324">
    <property type="entry name" value="LeuE"/>
    <property type="match status" value="1"/>
</dbReference>
<dbReference type="GO" id="GO:0015171">
    <property type="term" value="F:amino acid transmembrane transporter activity"/>
    <property type="evidence" value="ECO:0007669"/>
    <property type="project" value="TreeGrafter"/>
</dbReference>
<evidence type="ECO:0000256" key="5">
    <source>
        <dbReference type="ARBA" id="ARBA00023136"/>
    </source>
</evidence>
<organism evidence="7 8">
    <name type="scientific">Hoeflea prorocentri</name>
    <dbReference type="NCBI Taxonomy" id="1922333"/>
    <lineage>
        <taxon>Bacteria</taxon>
        <taxon>Pseudomonadati</taxon>
        <taxon>Pseudomonadota</taxon>
        <taxon>Alphaproteobacteria</taxon>
        <taxon>Hyphomicrobiales</taxon>
        <taxon>Rhizobiaceae</taxon>
        <taxon>Hoeflea</taxon>
    </lineage>
</organism>
<accession>A0A9X3UMK9</accession>
<sequence>MDFIPDFPVIAAFTVAGVLLAITPGPDMTLFLGRALAEGRGAAIAVISGTLSGVVVHTVLVAFGVSALVVASPTAFTLLKTGGAAYLFWLAVQAIRHGSAFRLGEPIDKRRSLLANWSHGLLVNLLNPKIIIFFMTFLPQFVSADDPHIRGKLLFLGLYFNVISLPLLIAMVFAADRLARWLKGNRRVMRSLDYCFAGVFSIFAVRILLTQGR</sequence>
<comment type="subcellular location">
    <subcellularLocation>
        <location evidence="1">Cell membrane</location>
        <topology evidence="1">Multi-pass membrane protein</topology>
    </subcellularLocation>
</comment>
<evidence type="ECO:0000256" key="1">
    <source>
        <dbReference type="ARBA" id="ARBA00004651"/>
    </source>
</evidence>
<evidence type="ECO:0000256" key="4">
    <source>
        <dbReference type="ARBA" id="ARBA00022989"/>
    </source>
</evidence>
<reference evidence="7" key="1">
    <citation type="submission" date="2022-11" db="EMBL/GenBank/DDBJ databases">
        <title>Draft genome sequence of Hoeflea poritis E7-10 and Hoeflea prorocentri PM5-8, separated from scleractinian coral Porites lutea and marine dinoflagellate.</title>
        <authorList>
            <person name="Zhang G."/>
            <person name="Wei Q."/>
            <person name="Cai L."/>
        </authorList>
    </citation>
    <scope>NUCLEOTIDE SEQUENCE</scope>
    <source>
        <strain evidence="7">PM5-8</strain>
    </source>
</reference>
<gene>
    <name evidence="7" type="ORF">OQ273_21295</name>
</gene>
<dbReference type="PANTHER" id="PTHR30086:SF20">
    <property type="entry name" value="ARGININE EXPORTER PROTEIN ARGO-RELATED"/>
    <property type="match status" value="1"/>
</dbReference>
<keyword evidence="2" id="KW-1003">Cell membrane</keyword>
<keyword evidence="8" id="KW-1185">Reference proteome</keyword>
<proteinExistence type="predicted"/>
<keyword evidence="3 6" id="KW-0812">Transmembrane</keyword>
<evidence type="ECO:0000256" key="3">
    <source>
        <dbReference type="ARBA" id="ARBA00022692"/>
    </source>
</evidence>
<evidence type="ECO:0000256" key="6">
    <source>
        <dbReference type="SAM" id="Phobius"/>
    </source>
</evidence>
<feature type="transmembrane region" description="Helical" evidence="6">
    <location>
        <begin position="6"/>
        <end position="23"/>
    </location>
</feature>
<dbReference type="AlphaFoldDB" id="A0A9X3UMK9"/>
<dbReference type="Proteomes" id="UP001151234">
    <property type="component" value="Unassembled WGS sequence"/>
</dbReference>